<comment type="caution">
    <text evidence="1">The sequence shown here is derived from an EMBL/GenBank/DDBJ whole genome shotgun (WGS) entry which is preliminary data.</text>
</comment>
<dbReference type="Proteomes" id="UP001283361">
    <property type="component" value="Unassembled WGS sequence"/>
</dbReference>
<dbReference type="AlphaFoldDB" id="A0AAE1E1P0"/>
<protein>
    <submittedName>
        <fullName evidence="1">Uncharacterized protein</fullName>
    </submittedName>
</protein>
<reference evidence="1" key="1">
    <citation type="journal article" date="2023" name="G3 (Bethesda)">
        <title>A reference genome for the long-term kleptoplast-retaining sea slug Elysia crispata morphotype clarki.</title>
        <authorList>
            <person name="Eastman K.E."/>
            <person name="Pendleton A.L."/>
            <person name="Shaikh M.A."/>
            <person name="Suttiyut T."/>
            <person name="Ogas R."/>
            <person name="Tomko P."/>
            <person name="Gavelis G."/>
            <person name="Widhalm J.R."/>
            <person name="Wisecaver J.H."/>
        </authorList>
    </citation>
    <scope>NUCLEOTIDE SEQUENCE</scope>
    <source>
        <strain evidence="1">ECLA1</strain>
    </source>
</reference>
<dbReference type="EMBL" id="JAWDGP010001519">
    <property type="protein sequence ID" value="KAK3790697.1"/>
    <property type="molecule type" value="Genomic_DNA"/>
</dbReference>
<proteinExistence type="predicted"/>
<sequence length="167" mass="18531">MKRARVERVLNQVDRFRLRYATSPSSGSLCPVSTAVDARRYLICSQPGDLMGGPSEDPVGGTNTSWRQRGDPIGLYRTLQDMHVCGAVLLAFTQLFRLEACETLESKTMAELAASLFCLLTRSDTTTKQCDVSPSTPLHCLQQQSVPSTQPDQAAIFHLWLLNQKTR</sequence>
<accession>A0AAE1E1P0</accession>
<keyword evidence="2" id="KW-1185">Reference proteome</keyword>
<gene>
    <name evidence="1" type="ORF">RRG08_038189</name>
</gene>
<name>A0AAE1E1P0_9GAST</name>
<evidence type="ECO:0000313" key="2">
    <source>
        <dbReference type="Proteomes" id="UP001283361"/>
    </source>
</evidence>
<organism evidence="1 2">
    <name type="scientific">Elysia crispata</name>
    <name type="common">lettuce slug</name>
    <dbReference type="NCBI Taxonomy" id="231223"/>
    <lineage>
        <taxon>Eukaryota</taxon>
        <taxon>Metazoa</taxon>
        <taxon>Spiralia</taxon>
        <taxon>Lophotrochozoa</taxon>
        <taxon>Mollusca</taxon>
        <taxon>Gastropoda</taxon>
        <taxon>Heterobranchia</taxon>
        <taxon>Euthyneura</taxon>
        <taxon>Panpulmonata</taxon>
        <taxon>Sacoglossa</taxon>
        <taxon>Placobranchoidea</taxon>
        <taxon>Plakobranchidae</taxon>
        <taxon>Elysia</taxon>
    </lineage>
</organism>
<evidence type="ECO:0000313" key="1">
    <source>
        <dbReference type="EMBL" id="KAK3790697.1"/>
    </source>
</evidence>